<dbReference type="PROSITE" id="PS50157">
    <property type="entry name" value="ZINC_FINGER_C2H2_2"/>
    <property type="match status" value="1"/>
</dbReference>
<dbReference type="PANTHER" id="PTHR34465">
    <property type="entry name" value="CARBOXYL-TERMINAL HYDROLASE-LIKE PROTEIN, PUTATIVE (DUF627 AND DUF629)-RELATED"/>
    <property type="match status" value="1"/>
</dbReference>
<proteinExistence type="predicted"/>
<dbReference type="Proteomes" id="UP000026960">
    <property type="component" value="Chromosome 11"/>
</dbReference>
<dbReference type="HOGENOM" id="CLU_025833_0_0_1"/>
<evidence type="ECO:0000313" key="5">
    <source>
        <dbReference type="Proteomes" id="UP000026960"/>
    </source>
</evidence>
<name>A0A0D3HNB3_9ORYZ</name>
<dbReference type="Gramene" id="OBART11G17840.1">
    <property type="protein sequence ID" value="OBART11G17840.1"/>
    <property type="gene ID" value="OBART11G17840"/>
</dbReference>
<protein>
    <recommendedName>
        <fullName evidence="3">C2H2-type domain-containing protein</fullName>
    </recommendedName>
</protein>
<dbReference type="PANTHER" id="PTHR34465:SF5">
    <property type="entry name" value="OS11G0598900 PROTEIN"/>
    <property type="match status" value="1"/>
</dbReference>
<evidence type="ECO:0000259" key="3">
    <source>
        <dbReference type="PROSITE" id="PS50157"/>
    </source>
</evidence>
<organism evidence="4">
    <name type="scientific">Oryza barthii</name>
    <dbReference type="NCBI Taxonomy" id="65489"/>
    <lineage>
        <taxon>Eukaryota</taxon>
        <taxon>Viridiplantae</taxon>
        <taxon>Streptophyta</taxon>
        <taxon>Embryophyta</taxon>
        <taxon>Tracheophyta</taxon>
        <taxon>Spermatophyta</taxon>
        <taxon>Magnoliopsida</taxon>
        <taxon>Liliopsida</taxon>
        <taxon>Poales</taxon>
        <taxon>Poaceae</taxon>
        <taxon>BOP clade</taxon>
        <taxon>Oryzoideae</taxon>
        <taxon>Oryzeae</taxon>
        <taxon>Oryzinae</taxon>
        <taxon>Oryza</taxon>
    </lineage>
</organism>
<evidence type="ECO:0000313" key="4">
    <source>
        <dbReference type="EnsemblPlants" id="OBART11G17840.1"/>
    </source>
</evidence>
<dbReference type="InterPro" id="IPR013087">
    <property type="entry name" value="Znf_C2H2_type"/>
</dbReference>
<dbReference type="eggNOG" id="ENOG502S3ZV">
    <property type="taxonomic scope" value="Eukaryota"/>
</dbReference>
<dbReference type="AlphaFoldDB" id="A0A0D3HNB3"/>
<reference evidence="4" key="1">
    <citation type="journal article" date="2009" name="Rice">
        <title>De Novo Next Generation Sequencing of Plant Genomes.</title>
        <authorList>
            <person name="Rounsley S."/>
            <person name="Marri P.R."/>
            <person name="Yu Y."/>
            <person name="He R."/>
            <person name="Sisneros N."/>
            <person name="Goicoechea J.L."/>
            <person name="Lee S.J."/>
            <person name="Angelova A."/>
            <person name="Kudrna D."/>
            <person name="Luo M."/>
            <person name="Affourtit J."/>
            <person name="Desany B."/>
            <person name="Knight J."/>
            <person name="Niazi F."/>
            <person name="Egholm M."/>
            <person name="Wing R.A."/>
        </authorList>
    </citation>
    <scope>NUCLEOTIDE SEQUENCE [LARGE SCALE GENOMIC DNA]</scope>
    <source>
        <strain evidence="4">cv. IRGC 105608</strain>
    </source>
</reference>
<reference evidence="4" key="2">
    <citation type="submission" date="2015-03" db="UniProtKB">
        <authorList>
            <consortium name="EnsemblPlants"/>
        </authorList>
    </citation>
    <scope>IDENTIFICATION</scope>
</reference>
<evidence type="ECO:0000256" key="1">
    <source>
        <dbReference type="PROSITE-ProRule" id="PRU00042"/>
    </source>
</evidence>
<evidence type="ECO:0000256" key="2">
    <source>
        <dbReference type="SAM" id="MobiDB-lite"/>
    </source>
</evidence>
<sequence length="587" mass="66021">MDRGKEARASRSKRGQKEDEMRLRREAAEVLDLQRNGDLDMALDRAMSLFNASPCPMIYNLVGDLNMKAFHSRAAKGSPEMSLWIATDMYGSAAKAVPDCIETTTAHGESLSASKEYIDVERVLSIAKSSGIAYAVHRAAAVATTFPKSARAQFLPAYVALDLAKSIEPDADKEEVLRCALKIMDSAAKISDHSLVIALFRAGLMAVLHDYAAAEDECCRALAIEKADDPSSHDIPVGSTKGDEYDDRICFVKKQIHGLLQTLVLFARRDWSLITSEKQRMILSVRLDVLCEYYSKINRSLSKSLTDAHHFEVADAAELQREKRKEGNDIIKAVKKKLRNLPSDRSSNEFHVACKIIQEMCHKLLKSSCTDYREFVLPLLRFHRWLSYSDNLIAGEDKRSEVLVENANPSDLELIDVEDNGVKPSATLETKGTSNYQNSVQDVPKILVPKISDPSLYKPPPDPRIVNQQATRYGYSALHRPAIGQSVVTPVNRLVEIVDAANKFDPYEVEHSHQSYRREQAKIPKDQELCVICFFERYSTIAMASGKIIHHCQTIHQNAGTKCNSCNARFLKDSDLEFHRRYYHQQQ</sequence>
<keyword evidence="1" id="KW-0863">Zinc-finger</keyword>
<keyword evidence="5" id="KW-1185">Reference proteome</keyword>
<dbReference type="EnsemblPlants" id="OBART11G17840.1">
    <property type="protein sequence ID" value="OBART11G17840.1"/>
    <property type="gene ID" value="OBART11G17840"/>
</dbReference>
<feature type="region of interest" description="Disordered" evidence="2">
    <location>
        <begin position="1"/>
        <end position="22"/>
    </location>
</feature>
<dbReference type="PROSITE" id="PS00028">
    <property type="entry name" value="ZINC_FINGER_C2H2_1"/>
    <property type="match status" value="1"/>
</dbReference>
<accession>A0A0D3HNB3</accession>
<keyword evidence="1" id="KW-0862">Zinc</keyword>
<keyword evidence="1" id="KW-0479">Metal-binding</keyword>
<dbReference type="GO" id="GO:0008270">
    <property type="term" value="F:zinc ion binding"/>
    <property type="evidence" value="ECO:0007669"/>
    <property type="project" value="UniProtKB-KW"/>
</dbReference>
<dbReference type="PaxDb" id="65489-OBART11G17840.1"/>
<feature type="domain" description="C2H2-type" evidence="3">
    <location>
        <begin position="561"/>
        <end position="587"/>
    </location>
</feature>